<reference evidence="2 3" key="1">
    <citation type="submission" date="2018-03" db="EMBL/GenBank/DDBJ databases">
        <authorList>
            <person name="Guldener U."/>
        </authorList>
    </citation>
    <scope>NUCLEOTIDE SEQUENCE [LARGE SCALE GENOMIC DNA]</scope>
    <source>
        <strain evidence="2 3">DAOM196992</strain>
    </source>
</reference>
<keyword evidence="3" id="KW-1185">Reference proteome</keyword>
<evidence type="ECO:0000313" key="3">
    <source>
        <dbReference type="Proteomes" id="UP000323386"/>
    </source>
</evidence>
<gene>
    <name evidence="2" type="ORF">PSFLO_04786</name>
</gene>
<dbReference type="Proteomes" id="UP000323386">
    <property type="component" value="Unassembled WGS sequence"/>
</dbReference>
<keyword evidence="1" id="KW-0732">Signal</keyword>
<sequence length="245" mass="26360">MKYAAAILSLLVAAPLAVRSGFPIEKGERILKHMFIGGAGDVYIWQTLLGYHAFTVMTLKDGDMWSIQKFDKAAGHASPLDRPVASGFPLADLNRAELATAYNEIVAGSSDPNYWFGKYSILVTAALDPSAPFDIDSPPTLLVTGQRGVSNLRSIVIAPQAGGPIKVTFWSQAVSNRRAIWRCRSSSKALCDAHSAEHKPLLVDASSRPDGPHHRKGICGKAAPRGFVCNVCDHREGRVAHLACA</sequence>
<protein>
    <submittedName>
        <fullName evidence="2">Uncharacterized protein</fullName>
    </submittedName>
</protein>
<feature type="signal peptide" evidence="1">
    <location>
        <begin position="1"/>
        <end position="20"/>
    </location>
</feature>
<evidence type="ECO:0000256" key="1">
    <source>
        <dbReference type="SAM" id="SignalP"/>
    </source>
</evidence>
<name>A0A5C3F634_9BASI</name>
<organism evidence="2 3">
    <name type="scientific">Pseudozyma flocculosa</name>
    <dbReference type="NCBI Taxonomy" id="84751"/>
    <lineage>
        <taxon>Eukaryota</taxon>
        <taxon>Fungi</taxon>
        <taxon>Dikarya</taxon>
        <taxon>Basidiomycota</taxon>
        <taxon>Ustilaginomycotina</taxon>
        <taxon>Ustilaginomycetes</taxon>
        <taxon>Ustilaginales</taxon>
        <taxon>Ustilaginaceae</taxon>
        <taxon>Pseudozyma</taxon>
    </lineage>
</organism>
<dbReference type="EMBL" id="OOIP01000013">
    <property type="protein sequence ID" value="SPO39305.1"/>
    <property type="molecule type" value="Genomic_DNA"/>
</dbReference>
<accession>A0A5C3F634</accession>
<dbReference type="AlphaFoldDB" id="A0A5C3F634"/>
<proteinExistence type="predicted"/>
<feature type="chain" id="PRO_5022684457" evidence="1">
    <location>
        <begin position="21"/>
        <end position="245"/>
    </location>
</feature>
<evidence type="ECO:0000313" key="2">
    <source>
        <dbReference type="EMBL" id="SPO39305.1"/>
    </source>
</evidence>